<gene>
    <name evidence="2" type="ORF">PsYK624_117100</name>
</gene>
<feature type="region of interest" description="Disordered" evidence="1">
    <location>
        <begin position="1"/>
        <end position="58"/>
    </location>
</feature>
<comment type="caution">
    <text evidence="2">The sequence shown here is derived from an EMBL/GenBank/DDBJ whole genome shotgun (WGS) entry which is preliminary data.</text>
</comment>
<evidence type="ECO:0000256" key="1">
    <source>
        <dbReference type="SAM" id="MobiDB-lite"/>
    </source>
</evidence>
<name>A0A9P3GI66_9APHY</name>
<feature type="compositionally biased region" description="Basic and acidic residues" evidence="1">
    <location>
        <begin position="29"/>
        <end position="58"/>
    </location>
</feature>
<reference evidence="2 3" key="1">
    <citation type="submission" date="2021-08" db="EMBL/GenBank/DDBJ databases">
        <title>Draft Genome Sequence of Phanerochaete sordida strain YK-624.</title>
        <authorList>
            <person name="Mori T."/>
            <person name="Dohra H."/>
            <person name="Suzuki T."/>
            <person name="Kawagishi H."/>
            <person name="Hirai H."/>
        </authorList>
    </citation>
    <scope>NUCLEOTIDE SEQUENCE [LARGE SCALE GENOMIC DNA]</scope>
    <source>
        <strain evidence="2 3">YK-624</strain>
    </source>
</reference>
<dbReference type="OrthoDB" id="2794070at2759"/>
<evidence type="ECO:0000313" key="3">
    <source>
        <dbReference type="Proteomes" id="UP000703269"/>
    </source>
</evidence>
<keyword evidence="3" id="KW-1185">Reference proteome</keyword>
<proteinExistence type="predicted"/>
<accession>A0A9P3GI66</accession>
<dbReference type="Proteomes" id="UP000703269">
    <property type="component" value="Unassembled WGS sequence"/>
</dbReference>
<sequence length="188" mass="21518">MPRVPRGRCAFDEPAPKPKPTRPRVVLTAEEKAAKKEEAAARKEQKEKRKQWEDSLQKWKGEDERRGTLLPDGTQCLYKSEAKKFYSLSDKELEALPFYIFANSSRQIMPIAPIIEHVKSRFEATGIVPPMFKPSEVVLSARHRKNITFKSTVLENLDTVKAHPELQLTAEAFQLLTASSSSSMWRMF</sequence>
<protein>
    <submittedName>
        <fullName evidence="2">Uncharacterized protein</fullName>
    </submittedName>
</protein>
<dbReference type="AlphaFoldDB" id="A0A9P3GI66"/>
<dbReference type="EMBL" id="BPQB01000049">
    <property type="protein sequence ID" value="GJE95525.1"/>
    <property type="molecule type" value="Genomic_DNA"/>
</dbReference>
<evidence type="ECO:0000313" key="2">
    <source>
        <dbReference type="EMBL" id="GJE95525.1"/>
    </source>
</evidence>
<organism evidence="2 3">
    <name type="scientific">Phanerochaete sordida</name>
    <dbReference type="NCBI Taxonomy" id="48140"/>
    <lineage>
        <taxon>Eukaryota</taxon>
        <taxon>Fungi</taxon>
        <taxon>Dikarya</taxon>
        <taxon>Basidiomycota</taxon>
        <taxon>Agaricomycotina</taxon>
        <taxon>Agaricomycetes</taxon>
        <taxon>Polyporales</taxon>
        <taxon>Phanerochaetaceae</taxon>
        <taxon>Phanerochaete</taxon>
    </lineage>
</organism>